<name>B4LK13_DROVI</name>
<keyword evidence="4 6" id="KW-0472">Membrane</keyword>
<feature type="transmembrane region" description="Helical" evidence="6">
    <location>
        <begin position="246"/>
        <end position="265"/>
    </location>
</feature>
<dbReference type="FunCoup" id="B4LK13">
    <property type="interactions" value="189"/>
</dbReference>
<feature type="transmembrane region" description="Helical" evidence="6">
    <location>
        <begin position="6"/>
        <end position="27"/>
    </location>
</feature>
<organism evidence="7 8">
    <name type="scientific">Drosophila virilis</name>
    <name type="common">Fruit fly</name>
    <dbReference type="NCBI Taxonomy" id="7244"/>
    <lineage>
        <taxon>Eukaryota</taxon>
        <taxon>Metazoa</taxon>
        <taxon>Ecdysozoa</taxon>
        <taxon>Arthropoda</taxon>
        <taxon>Hexapoda</taxon>
        <taxon>Insecta</taxon>
        <taxon>Pterygota</taxon>
        <taxon>Neoptera</taxon>
        <taxon>Endopterygota</taxon>
        <taxon>Diptera</taxon>
        <taxon>Brachycera</taxon>
        <taxon>Muscomorpha</taxon>
        <taxon>Ephydroidea</taxon>
        <taxon>Drosophilidae</taxon>
        <taxon>Drosophila</taxon>
    </lineage>
</organism>
<dbReference type="GO" id="GO:0005385">
    <property type="term" value="F:zinc ion transmembrane transporter activity"/>
    <property type="evidence" value="ECO:0007669"/>
    <property type="project" value="TreeGrafter"/>
</dbReference>
<feature type="region of interest" description="Disordered" evidence="5">
    <location>
        <begin position="128"/>
        <end position="147"/>
    </location>
</feature>
<evidence type="ECO:0000313" key="7">
    <source>
        <dbReference type="EMBL" id="EDW61667.1"/>
    </source>
</evidence>
<proteinExistence type="predicted"/>
<dbReference type="InParanoid" id="B4LK13"/>
<evidence type="ECO:0000256" key="5">
    <source>
        <dbReference type="SAM" id="MobiDB-lite"/>
    </source>
</evidence>
<feature type="transmembrane region" description="Helical" evidence="6">
    <location>
        <begin position="277"/>
        <end position="295"/>
    </location>
</feature>
<reference evidence="7 8" key="1">
    <citation type="journal article" date="2007" name="Nature">
        <title>Evolution of genes and genomes on the Drosophila phylogeny.</title>
        <authorList>
            <consortium name="Drosophila 12 Genomes Consortium"/>
            <person name="Clark A.G."/>
            <person name="Eisen M.B."/>
            <person name="Smith D.R."/>
            <person name="Bergman C.M."/>
            <person name="Oliver B."/>
            <person name="Markow T.A."/>
            <person name="Kaufman T.C."/>
            <person name="Kellis M."/>
            <person name="Gelbart W."/>
            <person name="Iyer V.N."/>
            <person name="Pollard D.A."/>
            <person name="Sackton T.B."/>
            <person name="Larracuente A.M."/>
            <person name="Singh N.D."/>
            <person name="Abad J.P."/>
            <person name="Abt D.N."/>
            <person name="Adryan B."/>
            <person name="Aguade M."/>
            <person name="Akashi H."/>
            <person name="Anderson W.W."/>
            <person name="Aquadro C.F."/>
            <person name="Ardell D.H."/>
            <person name="Arguello R."/>
            <person name="Artieri C.G."/>
            <person name="Barbash D.A."/>
            <person name="Barker D."/>
            <person name="Barsanti P."/>
            <person name="Batterham P."/>
            <person name="Batzoglou S."/>
            <person name="Begun D."/>
            <person name="Bhutkar A."/>
            <person name="Blanco E."/>
            <person name="Bosak S.A."/>
            <person name="Bradley R.K."/>
            <person name="Brand A.D."/>
            <person name="Brent M.R."/>
            <person name="Brooks A.N."/>
            <person name="Brown R.H."/>
            <person name="Butlin R.K."/>
            <person name="Caggese C."/>
            <person name="Calvi B.R."/>
            <person name="Bernardo de Carvalho A."/>
            <person name="Caspi A."/>
            <person name="Castrezana S."/>
            <person name="Celniker S.E."/>
            <person name="Chang J.L."/>
            <person name="Chapple C."/>
            <person name="Chatterji S."/>
            <person name="Chinwalla A."/>
            <person name="Civetta A."/>
            <person name="Clifton S.W."/>
            <person name="Comeron J.M."/>
            <person name="Costello J.C."/>
            <person name="Coyne J.A."/>
            <person name="Daub J."/>
            <person name="David R.G."/>
            <person name="Delcher A.L."/>
            <person name="Delehaunty K."/>
            <person name="Do C.B."/>
            <person name="Ebling H."/>
            <person name="Edwards K."/>
            <person name="Eickbush T."/>
            <person name="Evans J.D."/>
            <person name="Filipski A."/>
            <person name="Findeiss S."/>
            <person name="Freyhult E."/>
            <person name="Fulton L."/>
            <person name="Fulton R."/>
            <person name="Garcia A.C."/>
            <person name="Gardiner A."/>
            <person name="Garfield D.A."/>
            <person name="Garvin B.E."/>
            <person name="Gibson G."/>
            <person name="Gilbert D."/>
            <person name="Gnerre S."/>
            <person name="Godfrey J."/>
            <person name="Good R."/>
            <person name="Gotea V."/>
            <person name="Gravely B."/>
            <person name="Greenberg A.J."/>
            <person name="Griffiths-Jones S."/>
            <person name="Gross S."/>
            <person name="Guigo R."/>
            <person name="Gustafson E.A."/>
            <person name="Haerty W."/>
            <person name="Hahn M.W."/>
            <person name="Halligan D.L."/>
            <person name="Halpern A.L."/>
            <person name="Halter G.M."/>
            <person name="Han M.V."/>
            <person name="Heger A."/>
            <person name="Hillier L."/>
            <person name="Hinrichs A.S."/>
            <person name="Holmes I."/>
            <person name="Hoskins R.A."/>
            <person name="Hubisz M.J."/>
            <person name="Hultmark D."/>
            <person name="Huntley M.A."/>
            <person name="Jaffe D.B."/>
            <person name="Jagadeeshan S."/>
            <person name="Jeck W.R."/>
            <person name="Johnson J."/>
            <person name="Jones C.D."/>
            <person name="Jordan W.C."/>
            <person name="Karpen G.H."/>
            <person name="Kataoka E."/>
            <person name="Keightley P.D."/>
            <person name="Kheradpour P."/>
            <person name="Kirkness E.F."/>
            <person name="Koerich L.B."/>
            <person name="Kristiansen K."/>
            <person name="Kudrna D."/>
            <person name="Kulathinal R.J."/>
            <person name="Kumar S."/>
            <person name="Kwok R."/>
            <person name="Lander E."/>
            <person name="Langley C.H."/>
            <person name="Lapoint R."/>
            <person name="Lazzaro B.P."/>
            <person name="Lee S.J."/>
            <person name="Levesque L."/>
            <person name="Li R."/>
            <person name="Lin C.F."/>
            <person name="Lin M.F."/>
            <person name="Lindblad-Toh K."/>
            <person name="Llopart A."/>
            <person name="Long M."/>
            <person name="Low L."/>
            <person name="Lozovsky E."/>
            <person name="Lu J."/>
            <person name="Luo M."/>
            <person name="Machado C.A."/>
            <person name="Makalowski W."/>
            <person name="Marzo M."/>
            <person name="Matsuda M."/>
            <person name="Matzkin L."/>
            <person name="McAllister B."/>
            <person name="McBride C.S."/>
            <person name="McKernan B."/>
            <person name="McKernan K."/>
            <person name="Mendez-Lago M."/>
            <person name="Minx P."/>
            <person name="Mollenhauer M.U."/>
            <person name="Montooth K."/>
            <person name="Mount S.M."/>
            <person name="Mu X."/>
            <person name="Myers E."/>
            <person name="Negre B."/>
            <person name="Newfeld S."/>
            <person name="Nielsen R."/>
            <person name="Noor M.A."/>
            <person name="O'Grady P."/>
            <person name="Pachter L."/>
            <person name="Papaceit M."/>
            <person name="Parisi M.J."/>
            <person name="Parisi M."/>
            <person name="Parts L."/>
            <person name="Pedersen J.S."/>
            <person name="Pesole G."/>
            <person name="Phillippy A.M."/>
            <person name="Ponting C.P."/>
            <person name="Pop M."/>
            <person name="Porcelli D."/>
            <person name="Powell J.R."/>
            <person name="Prohaska S."/>
            <person name="Pruitt K."/>
            <person name="Puig M."/>
            <person name="Quesneville H."/>
            <person name="Ram K.R."/>
            <person name="Rand D."/>
            <person name="Rasmussen M.D."/>
            <person name="Reed L.K."/>
            <person name="Reenan R."/>
            <person name="Reily A."/>
            <person name="Remington K.A."/>
            <person name="Rieger T.T."/>
            <person name="Ritchie M.G."/>
            <person name="Robin C."/>
            <person name="Rogers Y.H."/>
            <person name="Rohde C."/>
            <person name="Rozas J."/>
            <person name="Rubenfield M.J."/>
            <person name="Ruiz A."/>
            <person name="Russo S."/>
            <person name="Salzberg S.L."/>
            <person name="Sanchez-Gracia A."/>
            <person name="Saranga D.J."/>
            <person name="Sato H."/>
            <person name="Schaeffer S.W."/>
            <person name="Schatz M.C."/>
            <person name="Schlenke T."/>
            <person name="Schwartz R."/>
            <person name="Segarra C."/>
            <person name="Singh R.S."/>
            <person name="Sirot L."/>
            <person name="Sirota M."/>
            <person name="Sisneros N.B."/>
            <person name="Smith C.D."/>
            <person name="Smith T.F."/>
            <person name="Spieth J."/>
            <person name="Stage D.E."/>
            <person name="Stark A."/>
            <person name="Stephan W."/>
            <person name="Strausberg R.L."/>
            <person name="Strempel S."/>
            <person name="Sturgill D."/>
            <person name="Sutton G."/>
            <person name="Sutton G.G."/>
            <person name="Tao W."/>
            <person name="Teichmann S."/>
            <person name="Tobari Y.N."/>
            <person name="Tomimura Y."/>
            <person name="Tsolas J.M."/>
            <person name="Valente V.L."/>
            <person name="Venter E."/>
            <person name="Venter J.C."/>
            <person name="Vicario S."/>
            <person name="Vieira F.G."/>
            <person name="Vilella A.J."/>
            <person name="Villasante A."/>
            <person name="Walenz B."/>
            <person name="Wang J."/>
            <person name="Wasserman M."/>
            <person name="Watts T."/>
            <person name="Wilson D."/>
            <person name="Wilson R.K."/>
            <person name="Wing R.A."/>
            <person name="Wolfner M.F."/>
            <person name="Wong A."/>
            <person name="Wong G.K."/>
            <person name="Wu C.I."/>
            <person name="Wu G."/>
            <person name="Yamamoto D."/>
            <person name="Yang H.P."/>
            <person name="Yang S.P."/>
            <person name="Yorke J.A."/>
            <person name="Yoshida K."/>
            <person name="Zdobnov E."/>
            <person name="Zhang P."/>
            <person name="Zhang Y."/>
            <person name="Zimin A.V."/>
            <person name="Baldwin J."/>
            <person name="Abdouelleil A."/>
            <person name="Abdulkadir J."/>
            <person name="Abebe A."/>
            <person name="Abera B."/>
            <person name="Abreu J."/>
            <person name="Acer S.C."/>
            <person name="Aftuck L."/>
            <person name="Alexander A."/>
            <person name="An P."/>
            <person name="Anderson E."/>
            <person name="Anderson S."/>
            <person name="Arachi H."/>
            <person name="Azer M."/>
            <person name="Bachantsang P."/>
            <person name="Barry A."/>
            <person name="Bayul T."/>
            <person name="Berlin A."/>
            <person name="Bessette D."/>
            <person name="Bloom T."/>
            <person name="Blye J."/>
            <person name="Boguslavskiy L."/>
            <person name="Bonnet C."/>
            <person name="Boukhgalter B."/>
            <person name="Bourzgui I."/>
            <person name="Brown A."/>
            <person name="Cahill P."/>
            <person name="Channer S."/>
            <person name="Cheshatsang Y."/>
            <person name="Chuda L."/>
            <person name="Citroen M."/>
            <person name="Collymore A."/>
            <person name="Cooke P."/>
            <person name="Costello M."/>
            <person name="D'Aco K."/>
            <person name="Daza R."/>
            <person name="De Haan G."/>
            <person name="DeGray S."/>
            <person name="DeMaso C."/>
            <person name="Dhargay N."/>
            <person name="Dooley K."/>
            <person name="Dooley E."/>
            <person name="Doricent M."/>
            <person name="Dorje P."/>
            <person name="Dorjee K."/>
            <person name="Dupes A."/>
            <person name="Elong R."/>
            <person name="Falk J."/>
            <person name="Farina A."/>
            <person name="Faro S."/>
            <person name="Ferguson D."/>
            <person name="Fisher S."/>
            <person name="Foley C.D."/>
            <person name="Franke A."/>
            <person name="Friedrich D."/>
            <person name="Gadbois L."/>
            <person name="Gearin G."/>
            <person name="Gearin C.R."/>
            <person name="Giannoukos G."/>
            <person name="Goode T."/>
            <person name="Graham J."/>
            <person name="Grandbois E."/>
            <person name="Grewal S."/>
            <person name="Gyaltsen K."/>
            <person name="Hafez N."/>
            <person name="Hagos B."/>
            <person name="Hall J."/>
            <person name="Henson C."/>
            <person name="Hollinger A."/>
            <person name="Honan T."/>
            <person name="Huard M.D."/>
            <person name="Hughes L."/>
            <person name="Hurhula B."/>
            <person name="Husby M.E."/>
            <person name="Kamat A."/>
            <person name="Kanga B."/>
            <person name="Kashin S."/>
            <person name="Khazanovich D."/>
            <person name="Kisner P."/>
            <person name="Lance K."/>
            <person name="Lara M."/>
            <person name="Lee W."/>
            <person name="Lennon N."/>
            <person name="Letendre F."/>
            <person name="LeVine R."/>
            <person name="Lipovsky A."/>
            <person name="Liu X."/>
            <person name="Liu J."/>
            <person name="Liu S."/>
            <person name="Lokyitsang T."/>
            <person name="Lokyitsang Y."/>
            <person name="Lubonja R."/>
            <person name="Lui A."/>
            <person name="MacDonald P."/>
            <person name="Magnisalis V."/>
            <person name="Maru K."/>
            <person name="Matthews C."/>
            <person name="McCusker W."/>
            <person name="McDonough S."/>
            <person name="Mehta T."/>
            <person name="Meldrim J."/>
            <person name="Meneus L."/>
            <person name="Mihai O."/>
            <person name="Mihalev A."/>
            <person name="Mihova T."/>
            <person name="Mittelman R."/>
            <person name="Mlenga V."/>
            <person name="Montmayeur A."/>
            <person name="Mulrain L."/>
            <person name="Navidi A."/>
            <person name="Naylor J."/>
            <person name="Negash T."/>
            <person name="Nguyen T."/>
            <person name="Nguyen N."/>
            <person name="Nicol R."/>
            <person name="Norbu C."/>
            <person name="Norbu N."/>
            <person name="Novod N."/>
            <person name="O'Neill B."/>
            <person name="Osman S."/>
            <person name="Markiewicz E."/>
            <person name="Oyono O.L."/>
            <person name="Patti C."/>
            <person name="Phunkhang P."/>
            <person name="Pierre F."/>
            <person name="Priest M."/>
            <person name="Raghuraman S."/>
            <person name="Rege F."/>
            <person name="Reyes R."/>
            <person name="Rise C."/>
            <person name="Rogov P."/>
            <person name="Ross K."/>
            <person name="Ryan E."/>
            <person name="Settipalli S."/>
            <person name="Shea T."/>
            <person name="Sherpa N."/>
            <person name="Shi L."/>
            <person name="Shih D."/>
            <person name="Sparrow T."/>
            <person name="Spaulding J."/>
            <person name="Stalker J."/>
            <person name="Stange-Thomann N."/>
            <person name="Stavropoulos S."/>
            <person name="Stone C."/>
            <person name="Strader C."/>
            <person name="Tesfaye S."/>
            <person name="Thomson T."/>
            <person name="Thoulutsang Y."/>
            <person name="Thoulutsang D."/>
            <person name="Topham K."/>
            <person name="Topping I."/>
            <person name="Tsamla T."/>
            <person name="Vassiliev H."/>
            <person name="Vo A."/>
            <person name="Wangchuk T."/>
            <person name="Wangdi T."/>
            <person name="Weiand M."/>
            <person name="Wilkinson J."/>
            <person name="Wilson A."/>
            <person name="Yadav S."/>
            <person name="Young G."/>
            <person name="Yu Q."/>
            <person name="Zembek L."/>
            <person name="Zhong D."/>
            <person name="Zimmer A."/>
            <person name="Zwirko Z."/>
            <person name="Jaffe D.B."/>
            <person name="Alvarez P."/>
            <person name="Brockman W."/>
            <person name="Butler J."/>
            <person name="Chin C."/>
            <person name="Gnerre S."/>
            <person name="Grabherr M."/>
            <person name="Kleber M."/>
            <person name="Mauceli E."/>
            <person name="MacCallum I."/>
        </authorList>
    </citation>
    <scope>NUCLEOTIDE SEQUENCE [LARGE SCALE GENOMIC DNA]</scope>
    <source>
        <strain evidence="8">Tucson 15010-1051.87</strain>
    </source>
</reference>
<dbReference type="PANTHER" id="PTHR11040:SF203">
    <property type="entry name" value="FI18611P1-RELATED"/>
    <property type="match status" value="1"/>
</dbReference>
<dbReference type="OrthoDB" id="448280at2759"/>
<feature type="transmembrane region" description="Helical" evidence="6">
    <location>
        <begin position="181"/>
        <end position="200"/>
    </location>
</feature>
<dbReference type="PANTHER" id="PTHR11040">
    <property type="entry name" value="ZINC/IRON TRANSPORTER"/>
    <property type="match status" value="1"/>
</dbReference>
<evidence type="ECO:0008006" key="9">
    <source>
        <dbReference type="Google" id="ProtNLM"/>
    </source>
</evidence>
<dbReference type="Pfam" id="PF02535">
    <property type="entry name" value="Zip"/>
    <property type="match status" value="1"/>
</dbReference>
<accession>B4LK13</accession>
<sequence length="316" mass="34736">MNDHNLLVAKIVVIVVLLLVTLIFCFIPYVLDRWFKWTQRTQSNARDFLAVLCLLNFGGGVLIATTFIHMLPAVLGVVSALQQCHMLAATPFALAEMLMCTGFFLMYAIEELMYFFVGRRQRRKQKAMQQALEDAPERDSKQEQLEPEQPNWLRGLGIIVALSLHELFGGMAIGLEESVDTVWFMCGAIAAHKLVLAFCIGMEIMMAHTRWLIAVIYLVVFSIVTPIGVGVGIAVSEGSSANQPSIPAGILQGIACGTLLYVVYFEIVAKNHAGWRIFLCSLGGFLLMFGLQIAVVEAAGKSAYECPSIGGTINKK</sequence>
<feature type="transmembrane region" description="Helical" evidence="6">
    <location>
        <begin position="152"/>
        <end position="175"/>
    </location>
</feature>
<dbReference type="eggNOG" id="KOG1558">
    <property type="taxonomic scope" value="Eukaryota"/>
</dbReference>
<evidence type="ECO:0000256" key="4">
    <source>
        <dbReference type="ARBA" id="ARBA00023136"/>
    </source>
</evidence>
<evidence type="ECO:0000256" key="1">
    <source>
        <dbReference type="ARBA" id="ARBA00004141"/>
    </source>
</evidence>
<feature type="compositionally biased region" description="Basic and acidic residues" evidence="5">
    <location>
        <begin position="135"/>
        <end position="144"/>
    </location>
</feature>
<feature type="transmembrane region" description="Helical" evidence="6">
    <location>
        <begin position="212"/>
        <end position="234"/>
    </location>
</feature>
<comment type="subcellular location">
    <subcellularLocation>
        <location evidence="1">Membrane</location>
        <topology evidence="1">Multi-pass membrane protein</topology>
    </subcellularLocation>
</comment>
<protein>
    <recommendedName>
        <fullName evidence="9">Zinc transporter ZIP1</fullName>
    </recommendedName>
</protein>
<dbReference type="EMBL" id="CH940648">
    <property type="protein sequence ID" value="EDW61667.1"/>
    <property type="molecule type" value="Genomic_DNA"/>
</dbReference>
<evidence type="ECO:0000256" key="3">
    <source>
        <dbReference type="ARBA" id="ARBA00022989"/>
    </source>
</evidence>
<dbReference type="OMA" id="WCLIIFF"/>
<dbReference type="GO" id="GO:0005886">
    <property type="term" value="C:plasma membrane"/>
    <property type="evidence" value="ECO:0007669"/>
    <property type="project" value="TreeGrafter"/>
</dbReference>
<dbReference type="KEGG" id="dvi:6625772"/>
<dbReference type="AlphaFoldDB" id="B4LK13"/>
<dbReference type="PhylomeDB" id="B4LK13"/>
<gene>
    <name evidence="7" type="primary">Dvir\GJ20185</name>
    <name evidence="7" type="ORF">Dvir_GJ20185</name>
</gene>
<dbReference type="STRING" id="7244.B4LK13"/>
<dbReference type="InterPro" id="IPR003689">
    <property type="entry name" value="ZIP"/>
</dbReference>
<dbReference type="Proteomes" id="UP000008792">
    <property type="component" value="Unassembled WGS sequence"/>
</dbReference>
<evidence type="ECO:0000256" key="2">
    <source>
        <dbReference type="ARBA" id="ARBA00022692"/>
    </source>
</evidence>
<feature type="transmembrane region" description="Helical" evidence="6">
    <location>
        <begin position="92"/>
        <end position="117"/>
    </location>
</feature>
<keyword evidence="2 6" id="KW-0812">Transmembrane</keyword>
<feature type="transmembrane region" description="Helical" evidence="6">
    <location>
        <begin position="48"/>
        <end position="72"/>
    </location>
</feature>
<evidence type="ECO:0000313" key="8">
    <source>
        <dbReference type="Proteomes" id="UP000008792"/>
    </source>
</evidence>
<keyword evidence="3 6" id="KW-1133">Transmembrane helix</keyword>
<keyword evidence="8" id="KW-1185">Reference proteome</keyword>
<evidence type="ECO:0000256" key="6">
    <source>
        <dbReference type="SAM" id="Phobius"/>
    </source>
</evidence>
<dbReference type="HOGENOM" id="CLU_040462_0_1_1"/>